<dbReference type="CDD" id="cd00170">
    <property type="entry name" value="SEC14"/>
    <property type="match status" value="1"/>
</dbReference>
<comment type="similarity">
    <text evidence="7">Belongs to the SFH family.</text>
</comment>
<evidence type="ECO:0000313" key="10">
    <source>
        <dbReference type="Proteomes" id="UP000238479"/>
    </source>
</evidence>
<dbReference type="InterPro" id="IPR011074">
    <property type="entry name" value="CRAL/TRIO_N_dom"/>
</dbReference>
<dbReference type="Pfam" id="PF00650">
    <property type="entry name" value="CRAL_TRIO"/>
    <property type="match status" value="1"/>
</dbReference>
<evidence type="ECO:0000256" key="3">
    <source>
        <dbReference type="ARBA" id="ARBA00022448"/>
    </source>
</evidence>
<evidence type="ECO:0000256" key="1">
    <source>
        <dbReference type="ARBA" id="ARBA00004202"/>
    </source>
</evidence>
<sequence length="341" mass="39363">MVEISEEERKTRIGSLKKKALTASARFRNSFTRKHRRSQSRVLSVEIEDVHDLEEIKAVDSLRQALIAEDLLPPKHDDYHKMLRFLKARRFDIEKTKHMWSEMLEWRKTFGADTIMEDFEFKELDEVLQYYPQGHHGVDKDGRPVYIERIGLVDVTKLMQTTTIDRYVKYHVREFERTFDVKFPACSIAAKKHIDQSTTILDVQGVGLKNFNKAARELITCLQTIDSNNYPETLNRMFIINAGSGFRMLWSTVKSFLDPKTTEKINVLGNKSKLLEIIDASELPEFLGGTCTCADQGGCLRSDKGPWKDQMIMTMVQNGVHECARKPTVPISEMKMIPEVK</sequence>
<keyword evidence="3" id="KW-0813">Transport</keyword>
<dbReference type="SUPFAM" id="SSF46938">
    <property type="entry name" value="CRAL/TRIO N-terminal domain"/>
    <property type="match status" value="1"/>
</dbReference>
<dbReference type="PROSITE" id="PS50191">
    <property type="entry name" value="CRAL_TRIO"/>
    <property type="match status" value="1"/>
</dbReference>
<dbReference type="SUPFAM" id="SSF52087">
    <property type="entry name" value="CRAL/TRIO domain"/>
    <property type="match status" value="1"/>
</dbReference>
<dbReference type="Gene3D" id="3.40.525.10">
    <property type="entry name" value="CRAL-TRIO lipid binding domain"/>
    <property type="match status" value="1"/>
</dbReference>
<dbReference type="GO" id="GO:0005886">
    <property type="term" value="C:plasma membrane"/>
    <property type="evidence" value="ECO:0007669"/>
    <property type="project" value="UniProtKB-SubCell"/>
</dbReference>
<dbReference type="PANTHER" id="PTHR45657:SF29">
    <property type="entry name" value="PHOSPHATIDYLINOSITOL_PHOSPHATIDYLCHOLINE TRANSFER PROTEIN SFH12"/>
    <property type="match status" value="1"/>
</dbReference>
<keyword evidence="5" id="KW-0333">Golgi apparatus</keyword>
<keyword evidence="10" id="KW-1185">Reference proteome</keyword>
<evidence type="ECO:0000256" key="4">
    <source>
        <dbReference type="ARBA" id="ARBA00022927"/>
    </source>
</evidence>
<dbReference type="OMA" id="QVMFNDF"/>
<evidence type="ECO:0000259" key="8">
    <source>
        <dbReference type="PROSITE" id="PS50191"/>
    </source>
</evidence>
<keyword evidence="6" id="KW-0175">Coiled coil</keyword>
<feature type="domain" description="CRAL-TRIO" evidence="8">
    <location>
        <begin position="123"/>
        <end position="295"/>
    </location>
</feature>
<dbReference type="InterPro" id="IPR001251">
    <property type="entry name" value="CRAL-TRIO_dom"/>
</dbReference>
<dbReference type="FunFam" id="3.40.525.10:FF:000011">
    <property type="entry name" value="SEC14 cytosolic factor"/>
    <property type="match status" value="1"/>
</dbReference>
<dbReference type="SMART" id="SM01100">
    <property type="entry name" value="CRAL_TRIO_N"/>
    <property type="match status" value="1"/>
</dbReference>
<keyword evidence="4" id="KW-0653">Protein transport</keyword>
<dbReference type="SMART" id="SM00516">
    <property type="entry name" value="SEC14"/>
    <property type="match status" value="1"/>
</dbReference>
<comment type="caution">
    <text evidence="9">The sequence shown here is derived from an EMBL/GenBank/DDBJ whole genome shotgun (WGS) entry which is preliminary data.</text>
</comment>
<dbReference type="PANTHER" id="PTHR45657">
    <property type="entry name" value="CRAL-TRIO DOMAIN-CONTAINING PROTEIN YKL091C-RELATED"/>
    <property type="match status" value="1"/>
</dbReference>
<gene>
    <name evidence="9" type="ORF">RchiOBHm_Chr2g0100601</name>
</gene>
<dbReference type="InterPro" id="IPR051026">
    <property type="entry name" value="PI/PC_transfer"/>
</dbReference>
<protein>
    <submittedName>
        <fullName evidence="9">Putative CRAL-TRIO lipid binding domain, CRAL/TRIO domain-containing protein</fullName>
    </submittedName>
</protein>
<evidence type="ECO:0000256" key="2">
    <source>
        <dbReference type="ARBA" id="ARBA00004395"/>
    </source>
</evidence>
<evidence type="ECO:0000256" key="7">
    <source>
        <dbReference type="ARBA" id="ARBA00038020"/>
    </source>
</evidence>
<dbReference type="InterPro" id="IPR036865">
    <property type="entry name" value="CRAL-TRIO_dom_sf"/>
</dbReference>
<name>A0A2P6RM82_ROSCH</name>
<reference evidence="9 10" key="1">
    <citation type="journal article" date="2018" name="Nat. Genet.">
        <title>The Rosa genome provides new insights in the design of modern roses.</title>
        <authorList>
            <person name="Bendahmane M."/>
        </authorList>
    </citation>
    <scope>NUCLEOTIDE SEQUENCE [LARGE SCALE GENOMIC DNA]</scope>
    <source>
        <strain evidence="10">cv. Old Blush</strain>
    </source>
</reference>
<dbReference type="Proteomes" id="UP000238479">
    <property type="component" value="Chromosome 2"/>
</dbReference>
<accession>A0A2P6RM82</accession>
<organism evidence="9 10">
    <name type="scientific">Rosa chinensis</name>
    <name type="common">China rose</name>
    <dbReference type="NCBI Taxonomy" id="74649"/>
    <lineage>
        <taxon>Eukaryota</taxon>
        <taxon>Viridiplantae</taxon>
        <taxon>Streptophyta</taxon>
        <taxon>Embryophyta</taxon>
        <taxon>Tracheophyta</taxon>
        <taxon>Spermatophyta</taxon>
        <taxon>Magnoliopsida</taxon>
        <taxon>eudicotyledons</taxon>
        <taxon>Gunneridae</taxon>
        <taxon>Pentapetalae</taxon>
        <taxon>rosids</taxon>
        <taxon>fabids</taxon>
        <taxon>Rosales</taxon>
        <taxon>Rosaceae</taxon>
        <taxon>Rosoideae</taxon>
        <taxon>Rosoideae incertae sedis</taxon>
        <taxon>Rosa</taxon>
    </lineage>
</organism>
<evidence type="ECO:0000256" key="6">
    <source>
        <dbReference type="ARBA" id="ARBA00023054"/>
    </source>
</evidence>
<dbReference type="Gene3D" id="1.10.8.20">
    <property type="entry name" value="N-terminal domain of phosphatidylinositol transfer protein sec14p"/>
    <property type="match status" value="1"/>
</dbReference>
<dbReference type="AlphaFoldDB" id="A0A2P6RM82"/>
<dbReference type="Gramene" id="PRQ47523">
    <property type="protein sequence ID" value="PRQ47523"/>
    <property type="gene ID" value="RchiOBHm_Chr2g0100601"/>
</dbReference>
<proteinExistence type="inferred from homology"/>
<dbReference type="GO" id="GO:0000139">
    <property type="term" value="C:Golgi membrane"/>
    <property type="evidence" value="ECO:0007669"/>
    <property type="project" value="UniProtKB-SubCell"/>
</dbReference>
<dbReference type="GO" id="GO:0015031">
    <property type="term" value="P:protein transport"/>
    <property type="evidence" value="ECO:0007669"/>
    <property type="project" value="UniProtKB-KW"/>
</dbReference>
<comment type="subcellular location">
    <subcellularLocation>
        <location evidence="1">Cell membrane</location>
        <topology evidence="1">Peripheral membrane protein</topology>
    </subcellularLocation>
    <subcellularLocation>
        <location evidence="2">Golgi apparatus membrane</location>
        <topology evidence="2">Peripheral membrane protein</topology>
    </subcellularLocation>
</comment>
<evidence type="ECO:0000256" key="5">
    <source>
        <dbReference type="ARBA" id="ARBA00023034"/>
    </source>
</evidence>
<evidence type="ECO:0000313" key="9">
    <source>
        <dbReference type="EMBL" id="PRQ47523.1"/>
    </source>
</evidence>
<dbReference type="EMBL" id="PDCK01000040">
    <property type="protein sequence ID" value="PRQ47523.1"/>
    <property type="molecule type" value="Genomic_DNA"/>
</dbReference>
<dbReference type="InterPro" id="IPR036273">
    <property type="entry name" value="CRAL/TRIO_N_dom_sf"/>
</dbReference>